<evidence type="ECO:0000256" key="7">
    <source>
        <dbReference type="ARBA" id="ARBA00023295"/>
    </source>
</evidence>
<dbReference type="InterPro" id="IPR044965">
    <property type="entry name" value="Glyco_hydro_17_plant"/>
</dbReference>
<name>A0A803LTH4_CHEQI</name>
<dbReference type="InterPro" id="IPR000490">
    <property type="entry name" value="Glyco_hydro_17"/>
</dbReference>
<dbReference type="GO" id="GO:0042973">
    <property type="term" value="F:glucan endo-1,3-beta-D-glucosidase activity"/>
    <property type="evidence" value="ECO:0007669"/>
    <property type="project" value="UniProtKB-EC"/>
</dbReference>
<evidence type="ECO:0000256" key="1">
    <source>
        <dbReference type="ARBA" id="ARBA00000382"/>
    </source>
</evidence>
<evidence type="ECO:0000313" key="12">
    <source>
        <dbReference type="EnsemblPlants" id="AUR62018518-RA:cds"/>
    </source>
</evidence>
<dbReference type="PANTHER" id="PTHR32227">
    <property type="entry name" value="GLUCAN ENDO-1,3-BETA-GLUCOSIDASE BG1-RELATED-RELATED"/>
    <property type="match status" value="1"/>
</dbReference>
<organism evidence="12 13">
    <name type="scientific">Chenopodium quinoa</name>
    <name type="common">Quinoa</name>
    <dbReference type="NCBI Taxonomy" id="63459"/>
    <lineage>
        <taxon>Eukaryota</taxon>
        <taxon>Viridiplantae</taxon>
        <taxon>Streptophyta</taxon>
        <taxon>Embryophyta</taxon>
        <taxon>Tracheophyta</taxon>
        <taxon>Spermatophyta</taxon>
        <taxon>Magnoliopsida</taxon>
        <taxon>eudicotyledons</taxon>
        <taxon>Gunneridae</taxon>
        <taxon>Pentapetalae</taxon>
        <taxon>Caryophyllales</taxon>
        <taxon>Chenopodiaceae</taxon>
        <taxon>Chenopodioideae</taxon>
        <taxon>Atripliceae</taxon>
        <taxon>Chenopodium</taxon>
    </lineage>
</organism>
<feature type="signal peptide" evidence="10">
    <location>
        <begin position="1"/>
        <end position="30"/>
    </location>
</feature>
<reference evidence="12" key="2">
    <citation type="submission" date="2021-03" db="UniProtKB">
        <authorList>
            <consortium name="EnsemblPlants"/>
        </authorList>
    </citation>
    <scope>IDENTIFICATION</scope>
</reference>
<evidence type="ECO:0000256" key="4">
    <source>
        <dbReference type="ARBA" id="ARBA00022729"/>
    </source>
</evidence>
<feature type="chain" id="PRO_5031234749" description="glucan endo-1,3-beta-D-glucosidase" evidence="10">
    <location>
        <begin position="31"/>
        <end position="474"/>
    </location>
</feature>
<evidence type="ECO:0000256" key="10">
    <source>
        <dbReference type="SAM" id="SignalP"/>
    </source>
</evidence>
<proteinExistence type="inferred from homology"/>
<sequence length="474" mass="52683">MPLSRIQATRMTNNLAAILFFSTIIAISSAQTSTPIDRIGVNYGKLGSNLPTPFHSIELIKSMKASMVKLYDADPETLKLLVGTDLHVSIMVRNEDIVALAANETLANQWVHENVFAYYPTTMIRYIMVGNEVYSNHNIEQWDSLVLVMQHIRNTLHAHDIHNIKVGTPLAMDILGSTFPPSNGTFRIDTLTTIVPLLQFLNRTGSYFFLDVYPYFPWSSNPDTIDLNFTLFKGNITYVDPTSNLTYTNLLDQMLDSVYFAMSKLGFSNIPIFIAETGWPNQGDLDQPGANEYNAATYNRNLIKKIVADPPIGTPARPGTILPTFLFSLFNENLKDGPKTERYWGLLKPDGTPVYPIDLTGNQTVFGPLKEPTNNHGYKGKLWCVVDKLANTTQLGPALRNTCSLLNGTCESALGPGKHCYEPVSVVWHASYAFNAYWAKFRNCGEPCYFGGLASLTTRNPSLGSSGVKIRIID</sequence>
<dbReference type="InterPro" id="IPR012946">
    <property type="entry name" value="X8"/>
</dbReference>
<evidence type="ECO:0000256" key="3">
    <source>
        <dbReference type="ARBA" id="ARBA00012780"/>
    </source>
</evidence>
<dbReference type="OMA" id="HRYMQKK"/>
<dbReference type="SMART" id="SM00768">
    <property type="entry name" value="X8"/>
    <property type="match status" value="1"/>
</dbReference>
<protein>
    <recommendedName>
        <fullName evidence="3">glucan endo-1,3-beta-D-glucosidase</fullName>
        <ecNumber evidence="3">3.2.1.39</ecNumber>
    </recommendedName>
</protein>
<evidence type="ECO:0000256" key="2">
    <source>
        <dbReference type="ARBA" id="ARBA00008773"/>
    </source>
</evidence>
<accession>A0A803LTH4</accession>
<dbReference type="EnsemblPlants" id="AUR62018518-RA">
    <property type="protein sequence ID" value="AUR62018518-RA:cds"/>
    <property type="gene ID" value="AUR62018518"/>
</dbReference>
<comment type="catalytic activity">
    <reaction evidence="1">
        <text>Hydrolysis of (1-&gt;3)-beta-D-glucosidic linkages in (1-&gt;3)-beta-D-glucans.</text>
        <dbReference type="EC" id="3.2.1.39"/>
    </reaction>
</comment>
<evidence type="ECO:0000256" key="6">
    <source>
        <dbReference type="ARBA" id="ARBA00023157"/>
    </source>
</evidence>
<evidence type="ECO:0000256" key="5">
    <source>
        <dbReference type="ARBA" id="ARBA00022801"/>
    </source>
</evidence>
<dbReference type="EC" id="3.2.1.39" evidence="3"/>
<feature type="domain" description="X8" evidence="11">
    <location>
        <begin position="382"/>
        <end position="466"/>
    </location>
</feature>
<dbReference type="FunFam" id="3.20.20.80:FF:000005">
    <property type="entry name" value="Glucan endo-1,3-beta-glucosidase 14"/>
    <property type="match status" value="1"/>
</dbReference>
<dbReference type="SUPFAM" id="SSF51445">
    <property type="entry name" value="(Trans)glycosidases"/>
    <property type="match status" value="1"/>
</dbReference>
<keyword evidence="6" id="KW-1015">Disulfide bond</keyword>
<dbReference type="Proteomes" id="UP000596660">
    <property type="component" value="Unplaced"/>
</dbReference>
<dbReference type="Pfam" id="PF00332">
    <property type="entry name" value="Glyco_hydro_17"/>
    <property type="match status" value="1"/>
</dbReference>
<dbReference type="AlphaFoldDB" id="A0A803LTH4"/>
<evidence type="ECO:0000256" key="8">
    <source>
        <dbReference type="RuleBase" id="RU004335"/>
    </source>
</evidence>
<dbReference type="PROSITE" id="PS00587">
    <property type="entry name" value="GLYCOSYL_HYDROL_F17"/>
    <property type="match status" value="1"/>
</dbReference>
<keyword evidence="13" id="KW-1185">Reference proteome</keyword>
<dbReference type="Gramene" id="AUR62018518-RA">
    <property type="protein sequence ID" value="AUR62018518-RA:cds"/>
    <property type="gene ID" value="AUR62018518"/>
</dbReference>
<comment type="similarity">
    <text evidence="2 8">Belongs to the glycosyl hydrolase 17 family.</text>
</comment>
<dbReference type="GO" id="GO:0005975">
    <property type="term" value="P:carbohydrate metabolic process"/>
    <property type="evidence" value="ECO:0007669"/>
    <property type="project" value="InterPro"/>
</dbReference>
<dbReference type="Pfam" id="PF07983">
    <property type="entry name" value="X8"/>
    <property type="match status" value="1"/>
</dbReference>
<dbReference type="Gene3D" id="3.20.20.80">
    <property type="entry name" value="Glycosidases"/>
    <property type="match status" value="1"/>
</dbReference>
<evidence type="ECO:0000259" key="11">
    <source>
        <dbReference type="SMART" id="SM00768"/>
    </source>
</evidence>
<keyword evidence="7 9" id="KW-0326">Glycosidase</keyword>
<keyword evidence="5 9" id="KW-0378">Hydrolase</keyword>
<evidence type="ECO:0000313" key="13">
    <source>
        <dbReference type="Proteomes" id="UP000596660"/>
    </source>
</evidence>
<evidence type="ECO:0000256" key="9">
    <source>
        <dbReference type="RuleBase" id="RU004336"/>
    </source>
</evidence>
<reference evidence="12" key="1">
    <citation type="journal article" date="2017" name="Nature">
        <title>The genome of Chenopodium quinoa.</title>
        <authorList>
            <person name="Jarvis D.E."/>
            <person name="Ho Y.S."/>
            <person name="Lightfoot D.J."/>
            <person name="Schmoeckel S.M."/>
            <person name="Li B."/>
            <person name="Borm T.J.A."/>
            <person name="Ohyanagi H."/>
            <person name="Mineta K."/>
            <person name="Michell C.T."/>
            <person name="Saber N."/>
            <person name="Kharbatia N.M."/>
            <person name="Rupper R.R."/>
            <person name="Sharp A.R."/>
            <person name="Dally N."/>
            <person name="Boughton B.A."/>
            <person name="Woo Y.H."/>
            <person name="Gao G."/>
            <person name="Schijlen E.G.W.M."/>
            <person name="Guo X."/>
            <person name="Momin A.A."/>
            <person name="Negrao S."/>
            <person name="Al-Babili S."/>
            <person name="Gehring C."/>
            <person name="Roessner U."/>
            <person name="Jung C."/>
            <person name="Murphy K."/>
            <person name="Arold S.T."/>
            <person name="Gojobori T."/>
            <person name="van der Linden C.G."/>
            <person name="van Loo E.N."/>
            <person name="Jellen E.N."/>
            <person name="Maughan P.J."/>
            <person name="Tester M."/>
        </authorList>
    </citation>
    <scope>NUCLEOTIDE SEQUENCE [LARGE SCALE GENOMIC DNA]</scope>
    <source>
        <strain evidence="12">cv. PI 614886</strain>
    </source>
</reference>
<dbReference type="InterPro" id="IPR017853">
    <property type="entry name" value="GH"/>
</dbReference>
<keyword evidence="4 10" id="KW-0732">Signal</keyword>